<evidence type="ECO:0000256" key="13">
    <source>
        <dbReference type="ARBA" id="ARBA00022782"/>
    </source>
</evidence>
<keyword evidence="15" id="KW-0256">Endoplasmic reticulum</keyword>
<evidence type="ECO:0000256" key="30">
    <source>
        <dbReference type="ARBA" id="ARBA00049206"/>
    </source>
</evidence>
<dbReference type="GO" id="GO:0005743">
    <property type="term" value="C:mitochondrial inner membrane"/>
    <property type="evidence" value="ECO:0007669"/>
    <property type="project" value="UniProtKB-SubCell"/>
</dbReference>
<dbReference type="Pfam" id="PF00067">
    <property type="entry name" value="p450"/>
    <property type="match status" value="1"/>
</dbReference>
<keyword evidence="11" id="KW-0812">Transmembrane</keyword>
<comment type="catalytic activity">
    <reaction evidence="30">
        <text>(5Z,8Z,11Z,14Z)-eicosatetraenoate + reduced [NADPH--hemoprotein reductase] + O2 = 19-hydroxy-(5Z,8Z,11Z,14Z)-eicosatetraenoate + oxidized [NADPH--hemoprotein reductase] + H2O + H(+)</text>
        <dbReference type="Rhea" id="RHEA:39759"/>
        <dbReference type="Rhea" id="RHEA-COMP:11964"/>
        <dbReference type="Rhea" id="RHEA-COMP:11965"/>
        <dbReference type="ChEBI" id="CHEBI:15377"/>
        <dbReference type="ChEBI" id="CHEBI:15378"/>
        <dbReference type="ChEBI" id="CHEBI:15379"/>
        <dbReference type="ChEBI" id="CHEBI:32395"/>
        <dbReference type="ChEBI" id="CHEBI:57618"/>
        <dbReference type="ChEBI" id="CHEBI:58210"/>
        <dbReference type="ChEBI" id="CHEBI:76627"/>
    </reaction>
    <physiologicalReaction direction="left-to-right" evidence="30">
        <dbReference type="Rhea" id="RHEA:39760"/>
    </physiologicalReaction>
</comment>
<evidence type="ECO:0000256" key="1">
    <source>
        <dbReference type="ARBA" id="ARBA00001971"/>
    </source>
</evidence>
<evidence type="ECO:0000256" key="17">
    <source>
        <dbReference type="ARBA" id="ARBA00022848"/>
    </source>
</evidence>
<dbReference type="PANTHER" id="PTHR24300:SF364">
    <property type="entry name" value="CYTOCHROME P450 2U1"/>
    <property type="match status" value="1"/>
</dbReference>
<keyword evidence="10 47" id="KW-0349">Heme</keyword>
<dbReference type="SUPFAM" id="SSF48179">
    <property type="entry name" value="6-phosphogluconate dehydrogenase C-terminal domain-like"/>
    <property type="match status" value="1"/>
</dbReference>
<evidence type="ECO:0000256" key="16">
    <source>
        <dbReference type="ARBA" id="ARBA00022832"/>
    </source>
</evidence>
<keyword evidence="21" id="KW-0007">Acetylation</keyword>
<evidence type="ECO:0000259" key="48">
    <source>
        <dbReference type="Pfam" id="PF00725"/>
    </source>
</evidence>
<evidence type="ECO:0000256" key="12">
    <source>
        <dbReference type="ARBA" id="ARBA00022723"/>
    </source>
</evidence>
<dbReference type="InterPro" id="IPR006108">
    <property type="entry name" value="3HC_DH_C"/>
</dbReference>
<keyword evidence="20" id="KW-1133">Transmembrane helix</keyword>
<comment type="catalytic activity">
    <reaction evidence="31">
        <text>a (3S)-3-hydroxyacyl-CoA + NAD(+) = a 3-oxoacyl-CoA + NADH + H(+)</text>
        <dbReference type="Rhea" id="RHEA:22432"/>
        <dbReference type="ChEBI" id="CHEBI:15378"/>
        <dbReference type="ChEBI" id="CHEBI:57318"/>
        <dbReference type="ChEBI" id="CHEBI:57540"/>
        <dbReference type="ChEBI" id="CHEBI:57945"/>
        <dbReference type="ChEBI" id="CHEBI:90726"/>
        <dbReference type="EC" id="1.1.1.35"/>
    </reaction>
</comment>
<dbReference type="InterPro" id="IPR036396">
    <property type="entry name" value="Cyt_P450_sf"/>
</dbReference>
<evidence type="ECO:0000259" key="49">
    <source>
        <dbReference type="Pfam" id="PF02737"/>
    </source>
</evidence>
<evidence type="ECO:0000256" key="29">
    <source>
        <dbReference type="ARBA" id="ARBA00023278"/>
    </source>
</evidence>
<dbReference type="GO" id="GO:0097267">
    <property type="term" value="P:omega-hydroxylase P450 pathway"/>
    <property type="evidence" value="ECO:0007669"/>
    <property type="project" value="Ensembl"/>
</dbReference>
<dbReference type="InterPro" id="IPR036291">
    <property type="entry name" value="NAD(P)-bd_dom_sf"/>
</dbReference>
<evidence type="ECO:0000256" key="35">
    <source>
        <dbReference type="ARBA" id="ARBA00052282"/>
    </source>
</evidence>
<dbReference type="InterPro" id="IPR002401">
    <property type="entry name" value="Cyt_P450_E_grp-I"/>
</dbReference>
<evidence type="ECO:0000256" key="42">
    <source>
        <dbReference type="ARBA" id="ARBA00067282"/>
    </source>
</evidence>
<dbReference type="FunFam" id="1.10.1040.10:FF:000019">
    <property type="entry name" value="3-hydroxybutyryl-CoA dehydrogenase FadB2"/>
    <property type="match status" value="1"/>
</dbReference>
<evidence type="ECO:0000256" key="37">
    <source>
        <dbReference type="ARBA" id="ARBA00052692"/>
    </source>
</evidence>
<keyword evidence="19" id="KW-0809">Transit peptide</keyword>
<evidence type="ECO:0000256" key="4">
    <source>
        <dbReference type="ARBA" id="ARBA00004448"/>
    </source>
</evidence>
<dbReference type="InterPro" id="IPR008927">
    <property type="entry name" value="6-PGluconate_DH-like_C_sf"/>
</dbReference>
<comment type="catalytic activity">
    <reaction evidence="35">
        <text>(3S)-hydroxyhexadecanoyl-CoA + NAD(+) = 3-oxohexadecanoyl-CoA + NADH + H(+)</text>
        <dbReference type="Rhea" id="RHEA:31159"/>
        <dbReference type="ChEBI" id="CHEBI:15378"/>
        <dbReference type="ChEBI" id="CHEBI:57349"/>
        <dbReference type="ChEBI" id="CHEBI:57540"/>
        <dbReference type="ChEBI" id="CHEBI:57945"/>
        <dbReference type="ChEBI" id="CHEBI:62613"/>
    </reaction>
</comment>
<dbReference type="InterPro" id="IPR006180">
    <property type="entry name" value="3-OHacyl-CoA_DH_CS"/>
</dbReference>
<reference evidence="50" key="2">
    <citation type="submission" date="2025-09" db="UniProtKB">
        <authorList>
            <consortium name="Ensembl"/>
        </authorList>
    </citation>
    <scope>IDENTIFICATION</scope>
</reference>
<dbReference type="GO" id="GO:0007283">
    <property type="term" value="P:spermatogenesis"/>
    <property type="evidence" value="ECO:0007669"/>
    <property type="project" value="UniProtKB-KW"/>
</dbReference>
<sequence length="779" mass="88142">MAETSTEARTWLLRPPTATELLLVALCWLGCYWLLRRRPRPLSGLPPGPAPWPLVGNFAFALLPPPLLRRWAVDVKGDRLSPAFSPHVFLTGLTKMYGSIFRLFVGNRPFIILNTFGAVREALVQKAEVFSDRPSVPIVLMITHHKGVIFAPYGPVWKQQRKFSLSTLRHFGVGRHSLEPKIIEELNFVKEEMLKHGKNSFNPFPIIRNAVSNIICSMAFGKRFNYEDEEFKTMLKNMARALELSVNSYMILVNICPWLYYLPFGPFRELRQTELDITAFLKRIIAQHRDTLDAANPRDFIDMYFIHAEEEKNNKESSFNDDYLFFIIGDLFIAGTDTTSNTLLWCLLYMSLYPEVQEKVHAEIEAVLGRDKVPSLAHKAQMPFTEATIMEVQRMTAVVPLSIPRMASETAVLQGYTIPKGSVIVPNLWSVHRDPNIWEKPDEFQPSRFLDENGQLIKKESFIPFGMGKRVCMGEQLAKMELFLIFSSLMQSFTFMYPENAAKPSMEGRVAAASGHTVVLVDQSDEILKKSTKGIEDSLKRVIKKKFADNPEAGAEFIKKTLKNVTTSTDAASVVHSTDLVIEAIVENLEVKNKLFKTLDKFAPEHTIFASNTSSLQITKMANATTRQDRFGGLHFFNPVPMMKLVEVIKTPMTSQKTFESLVDFSKAVGKSPVSCKDTPGFIVNRLLVPYMMEAVRLFERGDASKEDIDVAMKLGAGYPMGPFELLDYVGLDTSKYIIDGWHSLEPNNPLFAPSPLLNKLVEEKKLGKKTGEGFYKYK</sequence>
<comment type="subunit">
    <text evidence="40">Homodimer. Interacts with GLUD1; this interaction inhibits the activation of glutamate dehydrogenase 1 (GLUD1).</text>
</comment>
<keyword evidence="22" id="KW-0560">Oxidoreductase</keyword>
<dbReference type="Gene3D" id="3.40.50.720">
    <property type="entry name" value="NAD(P)-binding Rossmann-like Domain"/>
    <property type="match status" value="1"/>
</dbReference>
<comment type="pathway">
    <text evidence="6">Lipid metabolism; fatty acid beta-oxidation.</text>
</comment>
<evidence type="ECO:0000256" key="36">
    <source>
        <dbReference type="ARBA" id="ARBA00052378"/>
    </source>
</evidence>
<dbReference type="PANTHER" id="PTHR24300">
    <property type="entry name" value="CYTOCHROME P450 508A4-RELATED"/>
    <property type="match status" value="1"/>
</dbReference>
<evidence type="ECO:0000256" key="19">
    <source>
        <dbReference type="ARBA" id="ARBA00022946"/>
    </source>
</evidence>
<dbReference type="InterPro" id="IPR008069">
    <property type="entry name" value="Cyt_P450_E_grp-I_CYP2D-like"/>
</dbReference>
<dbReference type="CDD" id="cd20666">
    <property type="entry name" value="CYP2U1"/>
    <property type="match status" value="1"/>
</dbReference>
<dbReference type="GO" id="GO:0030154">
    <property type="term" value="P:cell differentiation"/>
    <property type="evidence" value="ECO:0007669"/>
    <property type="project" value="UniProtKB-KW"/>
</dbReference>
<comment type="catalytic activity">
    <reaction evidence="33">
        <text>(3S)-hydroxydecanoyl-CoA + NAD(+) = 3-oxodecanoyl-CoA + NADH + H(+)</text>
        <dbReference type="Rhea" id="RHEA:31187"/>
        <dbReference type="ChEBI" id="CHEBI:15378"/>
        <dbReference type="ChEBI" id="CHEBI:57540"/>
        <dbReference type="ChEBI" id="CHEBI:57945"/>
        <dbReference type="ChEBI" id="CHEBI:62548"/>
        <dbReference type="ChEBI" id="CHEBI:62616"/>
    </reaction>
</comment>
<comment type="catalytic activity">
    <reaction evidence="32">
        <text>(5Z,8Z,11Z,14Z)-eicosatetraenoate + reduced [NADPH--hemoprotein reductase] + O2 = 20-hydroxy-(5Z,8Z,11Z,14Z)-eicosatetraenoate + oxidized [NADPH--hemoprotein reductase] + H2O + H(+)</text>
        <dbReference type="Rhea" id="RHEA:39755"/>
        <dbReference type="Rhea" id="RHEA-COMP:11964"/>
        <dbReference type="Rhea" id="RHEA-COMP:11965"/>
        <dbReference type="ChEBI" id="CHEBI:15377"/>
        <dbReference type="ChEBI" id="CHEBI:15378"/>
        <dbReference type="ChEBI" id="CHEBI:15379"/>
        <dbReference type="ChEBI" id="CHEBI:32395"/>
        <dbReference type="ChEBI" id="CHEBI:57618"/>
        <dbReference type="ChEBI" id="CHEBI:58210"/>
        <dbReference type="ChEBI" id="CHEBI:76624"/>
    </reaction>
    <physiologicalReaction direction="left-to-right" evidence="32">
        <dbReference type="Rhea" id="RHEA:39756"/>
    </physiologicalReaction>
</comment>
<evidence type="ECO:0000256" key="11">
    <source>
        <dbReference type="ARBA" id="ARBA00022692"/>
    </source>
</evidence>
<evidence type="ECO:0000256" key="23">
    <source>
        <dbReference type="ARBA" id="ARBA00023004"/>
    </source>
</evidence>
<dbReference type="InterPro" id="IPR006176">
    <property type="entry name" value="3-OHacyl-CoA_DH_NAD-bd"/>
</dbReference>
<evidence type="ECO:0000256" key="10">
    <source>
        <dbReference type="ARBA" id="ARBA00022617"/>
    </source>
</evidence>
<keyword evidence="29" id="KW-0379">Hydroxylation</keyword>
<comment type="cofactor">
    <cofactor evidence="1 47">
        <name>heme</name>
        <dbReference type="ChEBI" id="CHEBI:30413"/>
    </cofactor>
</comment>
<evidence type="ECO:0000256" key="24">
    <source>
        <dbReference type="ARBA" id="ARBA00023027"/>
    </source>
</evidence>
<evidence type="ECO:0000256" key="22">
    <source>
        <dbReference type="ARBA" id="ARBA00023002"/>
    </source>
</evidence>
<evidence type="ECO:0000256" key="43">
    <source>
        <dbReference type="ARBA" id="ARBA00071676"/>
    </source>
</evidence>
<evidence type="ECO:0000256" key="9">
    <source>
        <dbReference type="ARBA" id="ARBA00013000"/>
    </source>
</evidence>
<dbReference type="Ensembl" id="ENSSCAT00000020199.1">
    <property type="protein sequence ID" value="ENSSCAP00000018047.1"/>
    <property type="gene ID" value="ENSSCAG00000013091.1"/>
</dbReference>
<dbReference type="EC" id="1.14.14.80" evidence="41"/>
<evidence type="ECO:0000256" key="28">
    <source>
        <dbReference type="ARBA" id="ARBA00023136"/>
    </source>
</evidence>
<evidence type="ECO:0000256" key="26">
    <source>
        <dbReference type="ARBA" id="ARBA00023098"/>
    </source>
</evidence>
<evidence type="ECO:0000313" key="50">
    <source>
        <dbReference type="Ensembl" id="ENSSCAP00000018047.1"/>
    </source>
</evidence>
<keyword evidence="12 47" id="KW-0479">Metal-binding</keyword>
<accession>A0A8C9NJ51</accession>
<evidence type="ECO:0000256" key="34">
    <source>
        <dbReference type="ARBA" id="ARBA00052159"/>
    </source>
</evidence>
<keyword evidence="14" id="KW-0999">Mitochondrion inner membrane</keyword>
<dbReference type="SUPFAM" id="SSF48264">
    <property type="entry name" value="Cytochrome P450"/>
    <property type="match status" value="1"/>
</dbReference>
<evidence type="ECO:0000256" key="44">
    <source>
        <dbReference type="ARBA" id="ARBA00077615"/>
    </source>
</evidence>
<keyword evidence="25" id="KW-0503">Monooxygenase</keyword>
<feature type="domain" description="3-hydroxyacyl-CoA dehydrogenase C-terminal" evidence="48">
    <location>
        <begin position="681"/>
        <end position="778"/>
    </location>
</feature>
<dbReference type="GO" id="GO:0020037">
    <property type="term" value="F:heme binding"/>
    <property type="evidence" value="ECO:0007669"/>
    <property type="project" value="InterPro"/>
</dbReference>
<keyword evidence="16" id="KW-0276">Fatty acid metabolism</keyword>
<dbReference type="InterPro" id="IPR017972">
    <property type="entry name" value="Cyt_P450_CS"/>
</dbReference>
<dbReference type="Pfam" id="PF00725">
    <property type="entry name" value="3HCDH"/>
    <property type="match status" value="1"/>
</dbReference>
<dbReference type="InterPro" id="IPR001128">
    <property type="entry name" value="Cyt_P450"/>
</dbReference>
<evidence type="ECO:0000256" key="5">
    <source>
        <dbReference type="ARBA" id="ARBA00004477"/>
    </source>
</evidence>
<comment type="catalytic activity">
    <reaction evidence="34">
        <text>N-[(5Z,8Z,11Z,14Z)-eicosatetraenoyl]-serotonin + reduced [NADPH--hemoprotein reductase] + O2 = 2-oxo-N-[(5Z,8Z,11Z,14Z)-eicosatetraenoyl]-serotonin + oxidized [NADPH--hemoprotein reductase] + H2O + H(+)</text>
        <dbReference type="Rhea" id="RHEA:50296"/>
        <dbReference type="Rhea" id="RHEA-COMP:11964"/>
        <dbReference type="Rhea" id="RHEA-COMP:11965"/>
        <dbReference type="ChEBI" id="CHEBI:15377"/>
        <dbReference type="ChEBI" id="CHEBI:15378"/>
        <dbReference type="ChEBI" id="CHEBI:15379"/>
        <dbReference type="ChEBI" id="CHEBI:57618"/>
        <dbReference type="ChEBI" id="CHEBI:58210"/>
        <dbReference type="ChEBI" id="CHEBI:132255"/>
        <dbReference type="ChEBI" id="CHEBI:132256"/>
    </reaction>
    <physiologicalReaction direction="left-to-right" evidence="34">
        <dbReference type="Rhea" id="RHEA:50297"/>
    </physiologicalReaction>
</comment>
<evidence type="ECO:0000256" key="15">
    <source>
        <dbReference type="ARBA" id="ARBA00022824"/>
    </source>
</evidence>
<dbReference type="Gene3D" id="1.10.630.10">
    <property type="entry name" value="Cytochrome P450"/>
    <property type="match status" value="1"/>
</dbReference>
<dbReference type="SMR" id="A0A8C9NJ51"/>
<gene>
    <name evidence="50" type="primary">CYP2U1</name>
</gene>
<dbReference type="GO" id="GO:0008395">
    <property type="term" value="F:steroid hydroxylase activity"/>
    <property type="evidence" value="ECO:0007669"/>
    <property type="project" value="TreeGrafter"/>
</dbReference>
<evidence type="ECO:0000256" key="2">
    <source>
        <dbReference type="ARBA" id="ARBA00004154"/>
    </source>
</evidence>
<dbReference type="GO" id="GO:0005506">
    <property type="term" value="F:iron ion binding"/>
    <property type="evidence" value="ECO:0007669"/>
    <property type="project" value="InterPro"/>
</dbReference>
<comment type="similarity">
    <text evidence="8">Belongs to the cytochrome P450 family.</text>
</comment>
<dbReference type="GO" id="GO:0005789">
    <property type="term" value="C:endoplasmic reticulum membrane"/>
    <property type="evidence" value="ECO:0007669"/>
    <property type="project" value="UniProtKB-SubCell"/>
</dbReference>
<evidence type="ECO:0000256" key="41">
    <source>
        <dbReference type="ARBA" id="ARBA00066560"/>
    </source>
</evidence>
<evidence type="ECO:0000256" key="7">
    <source>
        <dbReference type="ARBA" id="ARBA00009463"/>
    </source>
</evidence>
<evidence type="ECO:0000256" key="47">
    <source>
        <dbReference type="PIRSR" id="PIRSR602401-1"/>
    </source>
</evidence>
<protein>
    <recommendedName>
        <fullName evidence="42">Cytochrome P450 2U1</fullName>
        <ecNumber evidence="9">1.1.1.35</ecNumber>
        <ecNumber evidence="41">1.14.14.80</ecNumber>
    </recommendedName>
    <alternativeName>
        <fullName evidence="43">Hydroxyacyl-coenzyme A dehydrogenase, mitochondrial</fullName>
    </alternativeName>
    <alternativeName>
        <fullName evidence="45">Long-chain fatty acid omega-monooxygenase</fullName>
    </alternativeName>
    <alternativeName>
        <fullName evidence="44">Medium and short-chain L-3-hydroxyacyl-coenzyme A dehydrogenase</fullName>
    </alternativeName>
    <alternativeName>
        <fullName evidence="46">Short-chain 3-hydroxyacyl-CoA dehydrogenase</fullName>
    </alternativeName>
</protein>
<feature type="domain" description="3-hydroxyacyl-CoA dehydrogenase NAD binding" evidence="49">
    <location>
        <begin position="510"/>
        <end position="679"/>
    </location>
</feature>
<dbReference type="SUPFAM" id="SSF51735">
    <property type="entry name" value="NAD(P)-binding Rossmann-fold domains"/>
    <property type="match status" value="1"/>
</dbReference>
<comment type="function">
    <text evidence="38">A cytochrome P450 monooxygenase involved in the metabolism of arachidonic acid and its conjugates. Mechanistically, uses molecular oxygen inserting one oxygen atom into a substrate, and reducing the second into a water molecule, with two electrons provided by NADPH via cytochrome P450 reductase (CPR; NADPH-ferrihemoprotein reductase). Acts as an omega and omega-1 hydroxylase for arachidonic acid and possibly for other long chain fatty acids. May modulate the arachidonic acid signaling pathway and play a role in other fatty acid signaling processes. May down-regulate the biological activities of N-arachidonoyl-serotonin, an endocannabinoid that has anti-nociceptive effects through inhibition of fatty acid amide hydrolase FAAH, TRPV1 receptor and T-type calcium channels. Catalyzes C-2 oxidation of the indole ring of N-arachidonoyl-serotonin forming a less active product 2-oxo-N-arachidonoyl-serotonin.</text>
</comment>
<evidence type="ECO:0000256" key="6">
    <source>
        <dbReference type="ARBA" id="ARBA00005005"/>
    </source>
</evidence>
<evidence type="ECO:0000256" key="21">
    <source>
        <dbReference type="ARBA" id="ARBA00022990"/>
    </source>
</evidence>
<dbReference type="AlphaFoldDB" id="A0A8C9NJ51"/>
<dbReference type="GO" id="GO:0052869">
    <property type="term" value="F:arachidonate omega-hydroxylase activity"/>
    <property type="evidence" value="ECO:0007669"/>
    <property type="project" value="Ensembl"/>
</dbReference>
<dbReference type="GO" id="GO:0005759">
    <property type="term" value="C:mitochondrial matrix"/>
    <property type="evidence" value="ECO:0007669"/>
    <property type="project" value="UniProtKB-SubCell"/>
</dbReference>
<keyword evidence="28" id="KW-0472">Membrane</keyword>
<dbReference type="EC" id="1.1.1.35" evidence="9"/>
<dbReference type="FunFam" id="1.10.630.10:FF:000017">
    <property type="entry name" value="cytochrome P450 2U1 isoform X1"/>
    <property type="match status" value="1"/>
</dbReference>
<proteinExistence type="inferred from homology"/>
<dbReference type="Gene3D" id="1.10.1040.10">
    <property type="entry name" value="N-(1-d-carboxylethyl)-l-norvaline Dehydrogenase, domain 2"/>
    <property type="match status" value="1"/>
</dbReference>
<keyword evidence="27" id="KW-0496">Mitochondrion</keyword>
<evidence type="ECO:0000256" key="46">
    <source>
        <dbReference type="ARBA" id="ARBA00079904"/>
    </source>
</evidence>
<keyword evidence="23 47" id="KW-0408">Iron</keyword>
<comment type="catalytic activity">
    <reaction evidence="36">
        <text>an omega-methyl-long-chain fatty acid + reduced [NADPH--hemoprotein reductase] + O2 = an omega-hydroxy-long-chain fatty acid + oxidized [NADPH--hemoprotein reductase] + H2O + H(+)</text>
        <dbReference type="Rhea" id="RHEA:56748"/>
        <dbReference type="Rhea" id="RHEA-COMP:11964"/>
        <dbReference type="Rhea" id="RHEA-COMP:11965"/>
        <dbReference type="ChEBI" id="CHEBI:15377"/>
        <dbReference type="ChEBI" id="CHEBI:15378"/>
        <dbReference type="ChEBI" id="CHEBI:15379"/>
        <dbReference type="ChEBI" id="CHEBI:57618"/>
        <dbReference type="ChEBI" id="CHEBI:58210"/>
        <dbReference type="ChEBI" id="CHEBI:140991"/>
        <dbReference type="ChEBI" id="CHEBI:140992"/>
        <dbReference type="EC" id="1.14.14.80"/>
    </reaction>
    <physiologicalReaction direction="left-to-right" evidence="36">
        <dbReference type="Rhea" id="RHEA:56749"/>
    </physiologicalReaction>
</comment>
<comment type="catalytic activity">
    <reaction evidence="37">
        <text>(3S)-3-hydroxybutanoyl-CoA + NAD(+) = acetoacetyl-CoA + NADH + H(+)</text>
        <dbReference type="Rhea" id="RHEA:30799"/>
        <dbReference type="ChEBI" id="CHEBI:15378"/>
        <dbReference type="ChEBI" id="CHEBI:57286"/>
        <dbReference type="ChEBI" id="CHEBI:57316"/>
        <dbReference type="ChEBI" id="CHEBI:57540"/>
        <dbReference type="ChEBI" id="CHEBI:57945"/>
    </reaction>
</comment>
<reference evidence="50" key="1">
    <citation type="submission" date="2025-08" db="UniProtKB">
        <authorList>
            <consortium name="Ensembl"/>
        </authorList>
    </citation>
    <scope>IDENTIFICATION</scope>
</reference>
<dbReference type="PROSITE" id="PS00067">
    <property type="entry name" value="3HCDH"/>
    <property type="match status" value="1"/>
</dbReference>
<dbReference type="InterPro" id="IPR013328">
    <property type="entry name" value="6PGD_dom2"/>
</dbReference>
<comment type="subcellular location">
    <subcellularLocation>
        <location evidence="5">Endoplasmic reticulum membrane</location>
        <topology evidence="5">Multi-pass membrane protein</topology>
    </subcellularLocation>
    <subcellularLocation>
        <location evidence="2">Microsome membrane</location>
        <topology evidence="2">Multi-pass membrane protein</topology>
    </subcellularLocation>
    <subcellularLocation>
        <location evidence="4">Mitochondrion inner membrane</location>
        <topology evidence="4">Multi-pass membrane protein</topology>
    </subcellularLocation>
    <subcellularLocation>
        <location evidence="3">Mitochondrion matrix</location>
    </subcellularLocation>
</comment>
<dbReference type="FunFam" id="3.40.50.720:FF:000258">
    <property type="entry name" value="Hydroxyacyl-coenzyme A dehydrogenase, mitochondrial"/>
    <property type="match status" value="1"/>
</dbReference>
<evidence type="ECO:0000256" key="8">
    <source>
        <dbReference type="ARBA" id="ARBA00010617"/>
    </source>
</evidence>
<dbReference type="PROSITE" id="PS00086">
    <property type="entry name" value="CYTOCHROME_P450"/>
    <property type="match status" value="1"/>
</dbReference>
<evidence type="ECO:0000256" key="25">
    <source>
        <dbReference type="ARBA" id="ARBA00023033"/>
    </source>
</evidence>
<dbReference type="PRINTS" id="PR00385">
    <property type="entry name" value="P450"/>
</dbReference>
<dbReference type="GO" id="GO:0102033">
    <property type="term" value="F:long-chain fatty acid omega-hydroxylase activity"/>
    <property type="evidence" value="ECO:0007669"/>
    <property type="project" value="UniProtKB-EC"/>
</dbReference>
<evidence type="ECO:0000256" key="40">
    <source>
        <dbReference type="ARBA" id="ARBA00065273"/>
    </source>
</evidence>
<keyword evidence="51" id="KW-1185">Reference proteome</keyword>
<comment type="similarity">
    <text evidence="7">Belongs to the 3-hydroxyacyl-CoA dehydrogenase family.</text>
</comment>
<dbReference type="PRINTS" id="PR01686">
    <property type="entry name" value="EP450ICYP2D"/>
</dbReference>
<dbReference type="GO" id="GO:0006805">
    <property type="term" value="P:xenobiotic metabolic process"/>
    <property type="evidence" value="ECO:0007669"/>
    <property type="project" value="TreeGrafter"/>
</dbReference>
<evidence type="ECO:0000256" key="38">
    <source>
        <dbReference type="ARBA" id="ARBA00058812"/>
    </source>
</evidence>
<keyword evidence="26" id="KW-0443">Lipid metabolism</keyword>
<evidence type="ECO:0000256" key="45">
    <source>
        <dbReference type="ARBA" id="ARBA00079181"/>
    </source>
</evidence>
<evidence type="ECO:0000256" key="39">
    <source>
        <dbReference type="ARBA" id="ARBA00059837"/>
    </source>
</evidence>
<evidence type="ECO:0000256" key="18">
    <source>
        <dbReference type="ARBA" id="ARBA00022871"/>
    </source>
</evidence>
<keyword evidence="18" id="KW-0744">Spermatogenesis</keyword>
<dbReference type="InterPro" id="IPR050182">
    <property type="entry name" value="Cytochrome_P450_fam2"/>
</dbReference>
<evidence type="ECO:0000256" key="33">
    <source>
        <dbReference type="ARBA" id="ARBA00051510"/>
    </source>
</evidence>
<dbReference type="GeneTree" id="ENSGT00940000157714"/>
<comment type="function">
    <text evidence="39">Mitochondrial fatty acid beta-oxidation enzyme that catalyzes the third step of the beta-oxidation cycle for medium and short-chain 3-hydroxy fatty acyl-CoAs (C4 to C10). Plays a role in the control of insulin secretion by inhibiting the activation of glutamate dehydrogenase 1 (GLUD1), an enzyme that has an important role in regulating amino acid-induced insulin secretion. Plays a role in the maintenance of normal spermatogenesis through the reduction of fatty acid accumulation in the testes.</text>
</comment>
<name>A0A8C9NJ51_SERCA</name>
<dbReference type="GO" id="GO:0003857">
    <property type="term" value="F:(3S)-3-hydroxyacyl-CoA dehydrogenase (NAD+) activity"/>
    <property type="evidence" value="ECO:0007669"/>
    <property type="project" value="UniProtKB-EC"/>
</dbReference>
<evidence type="ECO:0000256" key="31">
    <source>
        <dbReference type="ARBA" id="ARBA00049556"/>
    </source>
</evidence>
<feature type="binding site" description="axial binding residue" evidence="47">
    <location>
        <position position="472"/>
    </location>
    <ligand>
        <name>heme</name>
        <dbReference type="ChEBI" id="CHEBI:30413"/>
    </ligand>
    <ligandPart>
        <name>Fe</name>
        <dbReference type="ChEBI" id="CHEBI:18248"/>
    </ligandPart>
</feature>
<organism evidence="50 51">
    <name type="scientific">Serinus canaria</name>
    <name type="common">Island canary</name>
    <name type="synonym">Fringilla canaria</name>
    <dbReference type="NCBI Taxonomy" id="9135"/>
    <lineage>
        <taxon>Eukaryota</taxon>
        <taxon>Metazoa</taxon>
        <taxon>Chordata</taxon>
        <taxon>Craniata</taxon>
        <taxon>Vertebrata</taxon>
        <taxon>Euteleostomi</taxon>
        <taxon>Archelosauria</taxon>
        <taxon>Archosauria</taxon>
        <taxon>Dinosauria</taxon>
        <taxon>Saurischia</taxon>
        <taxon>Theropoda</taxon>
        <taxon>Coelurosauria</taxon>
        <taxon>Aves</taxon>
        <taxon>Neognathae</taxon>
        <taxon>Neoaves</taxon>
        <taxon>Telluraves</taxon>
        <taxon>Australaves</taxon>
        <taxon>Passeriformes</taxon>
        <taxon>Passeroidea</taxon>
        <taxon>Fringillidae</taxon>
        <taxon>Carduelinae</taxon>
        <taxon>Serinus</taxon>
    </lineage>
</organism>
<evidence type="ECO:0000256" key="27">
    <source>
        <dbReference type="ARBA" id="ARBA00023128"/>
    </source>
</evidence>
<dbReference type="Proteomes" id="UP000694409">
    <property type="component" value="Unassembled WGS sequence"/>
</dbReference>
<dbReference type="GO" id="GO:0070403">
    <property type="term" value="F:NAD+ binding"/>
    <property type="evidence" value="ECO:0007669"/>
    <property type="project" value="InterPro"/>
</dbReference>
<evidence type="ECO:0000256" key="32">
    <source>
        <dbReference type="ARBA" id="ARBA00051320"/>
    </source>
</evidence>
<evidence type="ECO:0000256" key="20">
    <source>
        <dbReference type="ARBA" id="ARBA00022989"/>
    </source>
</evidence>
<evidence type="ECO:0000313" key="51">
    <source>
        <dbReference type="Proteomes" id="UP000694409"/>
    </source>
</evidence>
<keyword evidence="24" id="KW-0520">NAD</keyword>
<dbReference type="PRINTS" id="PR00463">
    <property type="entry name" value="EP450I"/>
</dbReference>
<keyword evidence="17" id="KW-0492">Microsome</keyword>
<evidence type="ECO:0000256" key="3">
    <source>
        <dbReference type="ARBA" id="ARBA00004305"/>
    </source>
</evidence>
<dbReference type="OMA" id="EYTNNEF"/>
<dbReference type="Pfam" id="PF02737">
    <property type="entry name" value="3HCDH_N"/>
    <property type="match status" value="1"/>
</dbReference>
<keyword evidence="13" id="KW-0221">Differentiation</keyword>
<evidence type="ECO:0000256" key="14">
    <source>
        <dbReference type="ARBA" id="ARBA00022792"/>
    </source>
</evidence>